<dbReference type="PANTHER" id="PTHR45527">
    <property type="entry name" value="NONRIBOSOMAL PEPTIDE SYNTHETASE"/>
    <property type="match status" value="1"/>
</dbReference>
<feature type="domain" description="Carrier" evidence="7">
    <location>
        <begin position="754"/>
        <end position="830"/>
    </location>
</feature>
<dbReference type="OMA" id="HAMERIV"/>
<evidence type="ECO:0000259" key="7">
    <source>
        <dbReference type="PROSITE" id="PS50075"/>
    </source>
</evidence>
<dbReference type="InterPro" id="IPR010071">
    <property type="entry name" value="AA_adenyl_dom"/>
</dbReference>
<dbReference type="PROSITE" id="PS00455">
    <property type="entry name" value="AMP_BINDING"/>
    <property type="match status" value="2"/>
</dbReference>
<dbReference type="FunFam" id="3.30.559.10:FF:000016">
    <property type="entry name" value="Nonribosomal peptide synthase Pes1"/>
    <property type="match status" value="2"/>
</dbReference>
<dbReference type="InterPro" id="IPR036736">
    <property type="entry name" value="ACP-like_sf"/>
</dbReference>
<dbReference type="InterPro" id="IPR045851">
    <property type="entry name" value="AMP-bd_C_sf"/>
</dbReference>
<dbReference type="GO" id="GO:0005737">
    <property type="term" value="C:cytoplasm"/>
    <property type="evidence" value="ECO:0007669"/>
    <property type="project" value="TreeGrafter"/>
</dbReference>
<dbReference type="FunFam" id="3.30.300.30:FF:000015">
    <property type="entry name" value="Nonribosomal peptide synthase SidD"/>
    <property type="match status" value="4"/>
</dbReference>
<dbReference type="CDD" id="cd19534">
    <property type="entry name" value="E_NRPS"/>
    <property type="match status" value="2"/>
</dbReference>
<dbReference type="NCBIfam" id="TIGR01733">
    <property type="entry name" value="AA-adenyl-dom"/>
    <property type="match status" value="4"/>
</dbReference>
<evidence type="ECO:0000256" key="5">
    <source>
        <dbReference type="ARBA" id="ARBA00022737"/>
    </source>
</evidence>
<dbReference type="Pfam" id="PF00668">
    <property type="entry name" value="Condensation"/>
    <property type="match status" value="6"/>
</dbReference>
<dbReference type="InterPro" id="IPR006162">
    <property type="entry name" value="Ppantetheine_attach_site"/>
</dbReference>
<dbReference type="Proteomes" id="UP000326532">
    <property type="component" value="Unassembled WGS sequence"/>
</dbReference>
<dbReference type="GO" id="GO:1904091">
    <property type="term" value="F:non-ribosomal peptide synthetase activity"/>
    <property type="evidence" value="ECO:0007669"/>
    <property type="project" value="UniProtKB-ARBA"/>
</dbReference>
<dbReference type="SUPFAM" id="SSF52777">
    <property type="entry name" value="CoA-dependent acyltransferases"/>
    <property type="match status" value="13"/>
</dbReference>
<protein>
    <recommendedName>
        <fullName evidence="7">Carrier domain-containing protein</fullName>
    </recommendedName>
</protein>
<evidence type="ECO:0000256" key="4">
    <source>
        <dbReference type="ARBA" id="ARBA00022598"/>
    </source>
</evidence>
<evidence type="ECO:0000256" key="2">
    <source>
        <dbReference type="ARBA" id="ARBA00022450"/>
    </source>
</evidence>
<dbReference type="CDD" id="cd05918">
    <property type="entry name" value="A_NRPS_SidN3_like"/>
    <property type="match status" value="4"/>
</dbReference>
<dbReference type="PANTHER" id="PTHR45527:SF3">
    <property type="entry name" value="SIDEROPHORE SYNTHETASE (EUROFUNG)"/>
    <property type="match status" value="1"/>
</dbReference>
<dbReference type="Gene3D" id="1.10.1200.10">
    <property type="entry name" value="ACP-like"/>
    <property type="match status" value="4"/>
</dbReference>
<evidence type="ECO:0000313" key="8">
    <source>
        <dbReference type="EMBL" id="KAB8199113.1"/>
    </source>
</evidence>
<dbReference type="SUPFAM" id="SSF47336">
    <property type="entry name" value="ACP-like"/>
    <property type="match status" value="4"/>
</dbReference>
<dbReference type="InterPro" id="IPR020806">
    <property type="entry name" value="PKS_PP-bd"/>
</dbReference>
<dbReference type="PROSITE" id="PS50075">
    <property type="entry name" value="CARRIER"/>
    <property type="match status" value="4"/>
</dbReference>
<evidence type="ECO:0000313" key="9">
    <source>
        <dbReference type="Proteomes" id="UP000326532"/>
    </source>
</evidence>
<dbReference type="CDD" id="cd19542">
    <property type="entry name" value="CT_NRPS-like"/>
    <property type="match status" value="2"/>
</dbReference>
<feature type="domain" description="Carrier" evidence="7">
    <location>
        <begin position="2914"/>
        <end position="2991"/>
    </location>
</feature>
<dbReference type="SUPFAM" id="SSF56801">
    <property type="entry name" value="Acetyl-CoA synthetase-like"/>
    <property type="match status" value="4"/>
</dbReference>
<dbReference type="FunFam" id="3.30.559.30:FF:000005">
    <property type="entry name" value="Nonribosomal peptide synthase Pes1"/>
    <property type="match status" value="1"/>
</dbReference>
<dbReference type="GO" id="GO:0016874">
    <property type="term" value="F:ligase activity"/>
    <property type="evidence" value="ECO:0007669"/>
    <property type="project" value="UniProtKB-KW"/>
</dbReference>
<dbReference type="InterPro" id="IPR042099">
    <property type="entry name" value="ANL_N_sf"/>
</dbReference>
<keyword evidence="3" id="KW-0597">Phosphoprotein</keyword>
<dbReference type="SMART" id="SM01294">
    <property type="entry name" value="PKS_PP_betabranch"/>
    <property type="match status" value="1"/>
</dbReference>
<proteinExistence type="inferred from homology"/>
<keyword evidence="5" id="KW-0677">Repeat</keyword>
<dbReference type="InterPro" id="IPR001242">
    <property type="entry name" value="Condensation_dom"/>
</dbReference>
<feature type="domain" description="Carrier" evidence="7">
    <location>
        <begin position="1841"/>
        <end position="1917"/>
    </location>
</feature>
<accession>A0A5N6D4C0</accession>
<keyword evidence="9" id="KW-1185">Reference proteome</keyword>
<dbReference type="GO" id="GO:0031177">
    <property type="term" value="F:phosphopantetheine binding"/>
    <property type="evidence" value="ECO:0007669"/>
    <property type="project" value="InterPro"/>
</dbReference>
<dbReference type="InterPro" id="IPR020845">
    <property type="entry name" value="AMP-binding_CS"/>
</dbReference>
<dbReference type="FunFam" id="3.30.559.30:FF:000003">
    <property type="entry name" value="Nonribosomal peptide synthase SidD"/>
    <property type="match status" value="2"/>
</dbReference>
<dbReference type="FunFam" id="3.40.50.12780:FF:000014">
    <property type="entry name" value="Nonribosomal peptide synthetase 1"/>
    <property type="match status" value="3"/>
</dbReference>
<comment type="pathway">
    <text evidence="1">Secondary metabolite biosynthesis.</text>
</comment>
<dbReference type="Gene3D" id="3.30.559.30">
    <property type="entry name" value="Nonribosomal peptide synthetase, condensation domain"/>
    <property type="match status" value="7"/>
</dbReference>
<gene>
    <name evidence="8" type="ORF">BDV34DRAFT_231521</name>
</gene>
<organism evidence="8 9">
    <name type="scientific">Aspergillus parasiticus</name>
    <dbReference type="NCBI Taxonomy" id="5067"/>
    <lineage>
        <taxon>Eukaryota</taxon>
        <taxon>Fungi</taxon>
        <taxon>Dikarya</taxon>
        <taxon>Ascomycota</taxon>
        <taxon>Pezizomycotina</taxon>
        <taxon>Eurotiomycetes</taxon>
        <taxon>Eurotiomycetidae</taxon>
        <taxon>Eurotiales</taxon>
        <taxon>Aspergillaceae</taxon>
        <taxon>Aspergillus</taxon>
        <taxon>Aspergillus subgen. Circumdati</taxon>
    </lineage>
</organism>
<dbReference type="Gene3D" id="3.30.559.10">
    <property type="entry name" value="Chloramphenicol acetyltransferase-like domain"/>
    <property type="match status" value="6"/>
</dbReference>
<dbReference type="Gene3D" id="3.30.300.30">
    <property type="match status" value="4"/>
</dbReference>
<dbReference type="InterPro" id="IPR009081">
    <property type="entry name" value="PP-bd_ACP"/>
</dbReference>
<comment type="similarity">
    <text evidence="6">Belongs to the NRP synthetase family.</text>
</comment>
<dbReference type="GO" id="GO:0043041">
    <property type="term" value="P:amino acid activation for nonribosomal peptide biosynthetic process"/>
    <property type="evidence" value="ECO:0007669"/>
    <property type="project" value="TreeGrafter"/>
</dbReference>
<dbReference type="Pfam" id="PF00501">
    <property type="entry name" value="AMP-binding"/>
    <property type="match status" value="4"/>
</dbReference>
<dbReference type="FunFam" id="1.10.1200.10:FF:000005">
    <property type="entry name" value="Nonribosomal peptide synthetase 1"/>
    <property type="match status" value="4"/>
</dbReference>
<keyword evidence="4" id="KW-0436">Ligase</keyword>
<dbReference type="VEuPathDB" id="FungiDB:BDV34DRAFT_231521"/>
<dbReference type="InterPro" id="IPR000873">
    <property type="entry name" value="AMP-dep_synth/lig_dom"/>
</dbReference>
<dbReference type="FunFam" id="3.30.559.30:FF:000002">
    <property type="entry name" value="Nonribosomal peptide synthase Pes1"/>
    <property type="match status" value="2"/>
</dbReference>
<keyword evidence="2" id="KW-0596">Phosphopantetheine</keyword>
<evidence type="ECO:0000256" key="1">
    <source>
        <dbReference type="ARBA" id="ARBA00005179"/>
    </source>
</evidence>
<dbReference type="CDD" id="cd19545">
    <property type="entry name" value="FUM14_C_NRPS-like"/>
    <property type="match status" value="2"/>
</dbReference>
<sequence length="5423" mass="603805">MKPQVQDELLLFPTSKELGPLEPLSSEVQCVEIKLDPALKIQDFCDCHTVSTSALFQVAWGVVLRSYTASNNISFGYFTTGDVGHKGEQVCMIDMAKNTSLLELLQQGTRGSFYRRWEGKDLQDDTDPAWNSFHTVILQNMADTAESPSAGVDYSWVSKYKIVVEIHMRREGIIASLMHWSSTLLPDQAKMLAQAFRRVMSEIVSEPVKVVSCLDLCSRQDVSQIAVWNERATPQSNDCVDNLILQQCLENPDDMAISSWDGSFTYKRLDELSSQVAARLATCGVRPETFVPLCFEKNKWAIVAILGVIKAGGAYILLDPDYPLERIHSICKAVKAELVVTSTQNKRIVEELATRVITVGQEIYSWQHDQVDEQGVDRTSATPQNALYAVFTSGSTGVPKGVVIEHASFCAAAKSNGAALSLDRHSKVLQFANFAYDVANRDILFTLMFGGCICLPSASERSNDIASCINQHQVNWASLTPSVAGLIAPESVPTLRCLLLGGEPMTAANVASWAEKVHLMNAYGPCECAAVSSLQSRITTTSDHRNIGRGVGVALWIVDMDNPEQLLPIGATGELVIESASVGRGYINDEEGSKSSFLETTAWLDQFRPDGTINFIGRKDSQIKIHGQRVELMEVEYHARRFFAEQHPEAHDVVVGLLGGTRLAAFLNFNLTHDGPKDDIFIHDSRATSYLQSLEGYLSKVLPRHMIPSVVVPTRRIPFNMAGKIDRKRLLLLASRLSQDDIDLYLGGSPSLEVPVTAVERQLQLLWAKILHRTPQSIGRHDNFFRCGGDSIAGMKLVMAAREEGLYFTLADVFANSKLSDLALVAREGANNHVRDILPFDLLNDKDVDKIRKLAIEQCRVHENQIEDIYPCTAMQEGLIALTAKAPGVHTSQTVYKVPSHIDIARFERAWCLIIGKNPILRSRIVQSAAQGTFQVVIQNNICCQHHDDLDLYVAQDRSIPMRIGQPLMRLAIIRGINKYDEHRFVLTMHHAVFDGWSLPLVLEQLESAYWGNSPLPYRSFSPFVDYVLQSQRDSMQFWRSEFAAIDTVSFPSLPSVAYVPRTTKVITREIALRRGPAADGDEFTVSTKLRLAWAIILSLHTNCKDVVFGVTVNGRSAPVADVEQMTGPTIATVPLRIQLQPDMLVKDSLADLQARSAVMMQFEQLGLQNISRLGEEAEIACQFQSLLVVQPAEQNSNPTTVLTNGEATADESKYNTYALMLSCDLDVNQVNVKAVFDERVVPQSQMRRIIDHLASITQEIHSNVNQTVADLGTISPEDTAQLKQWNGSAPELQESCVHELINAQCMIQPEATAVCAWDGDFTYRDLEIWSSKLARYLSGVGVGPDMIVSLCFEKSKWTTVAMLGVMKAGGAFLLLDPSHPLTRLENICASAGVNIVLCCPQTVVKATALAATVITVNAGDGESAWHRMEGIWTSPTVKPHHAVYSVFTSGSTGAPKGVLIDHRAFCTAAMSYSKHLRLSSESRVFQFSSYSFDVGIADHLTTLLVGGCICVPSEIDRGGFIENAINKLRANWTLITPSVARILRPDNVPTLKTIVHGGEKRNWADIQMWEGHAEVMNAYGPAECSVVSATQSCPDIHNGGDPNNIGFARGAVCWIVDQSDHQRLAPIGVVGELLIEGPTIGRGYVNNPEKTAKAFIQSPQWLCDFRQDTGQRVYKTGDLARYHTDGSLQILGRKDTQIKIHGQRIELREIEYHVQRSFHGAQLALVDVIVPADEGASGVLTGFILREDTKANAQSKCRALEPLLFDSPSQEFQLEALKTRAQLYDLLPNYMVPSVFVPLGYLPMSGTGKADRRVIQKHAAQLTRMELEAYTIINNAPKRAPSTKIEILLQHIMAEVIGLEAGNIGLDDSFFRLGGDSIMAMQLVACARDYGLEFNVPDVFVHPTLSDLAHTARWALHDSIEKVIPPFSLLKNEDIRKHVSDTATLQCAVPMSEIDDIYPCTALQEGLMALTAMKPGAYMGQYIFTFPSSVDIGQFQAAWEATYQAIPILRTRIIHCEGRGMFQVVVREKISWEIGDSHTAPMEVRLGGPLVRFGLSKLGDRSASFQFSMTSHHAAYDGLSLSLILRQVERAYQGATLPNQPFAPFIKYIEDVDTTNAESFWRSELSDLQAIPFPTLPSATYKPAPTKHTEHVMHLLQSRSSGRNTTLSTTIKLAWALVLAQYTASNDVVFGATVSGRSATVAGIDSLTGPTITTVPFRIHIQGDMLVEQALQAVQDKATTMAPFEQMGLQKIGRLGAEPASACLFQSLLVIQPNQEEHGLELLHQRAQEPPDSQETFYTYALTILCEPSTDYLKLRAVFDDTVLPAVRVKLILSQLAHFVQQINQHPRDTINTIDLISPEELTVLSEWNKAQPTASQTTVQELISKRCMSQPEAEAVHSWDGNLTYRELDELSSHLAVRLRKLGVNPCIETFIPLCFEKSKWTTVAMLGVVKAGAAFVLLDPAHPHKRLQEICCEVGASMIVSSTSQTALSARLAATVVPLPAFDLAFDSSDNDATGLGTVSPRSRDALYVVFTSGSSGQPKGIVVEHEAFCTGAKAQIKSLQLEPTSRVFQFSSYAFDVSIADNLTTLIAGGCICVPDEASRYDDISGAMGRLQANWAQITPSVARLISSEKTTLKTLILLGEPMSAADIDAWAGRTQLMNAYGPAECSVLSTVQPEIGHGSDPSNIGNAIGSVSWIVDKDDHHKLAPIGAIGELVIQGAIVARGYINNKEKTADVFFNNPPWLKRYGNGSNGGRIYKTGDLVRYAPDGSICYIGRKDTQIKLRGQRIELAEVEYHIRQQFHGAQAVVVEAVMREGHEHPTLMALIWCSPVSEKTHDDHPFMTPSQHFKSEAVRVESELYDILPTYMIPSVFLPLFQIPLTLSGKINRLYLRQQAAKVDLQLYNPPKVRKEKPSTGPEMVLQQVWAQILNINPDDIGVEDSFFRLGGDSITAMQVSARLKATTGLSVTVSEILQRKTISRISQHIQVDHVCIDLEGEATISAHEQTDVPFELSPIQRMFFEHAPRGHNHFNQSFFLRITRNLNIEAPEMTKALDYIVSHHSMLRARFSQCEDGRWVQRILPYDEDCYRYGQHELSSWDEVNSIVATSQTNLDIQSGPLFAVDLMTVGSEKKQYMSLVAHHLVIDLVSWRIILGDLEELLSSRKSSLTQHPSLSFQRWCHLQENYSRDFLAPEIALPFTVPHPPASYWGLPYNCNTYSRACQEAFTMERRVTEMLLGGANDALNTQPVEIFQAVILYSFIQVFQDRTPPTIFSEGHGREAWDAALDISRTVGWFTTMFPIFIQANKQSDILDIVAETKDTRRKIPKNGWAYFASRYLNPMGKKSFSDDNPIEILFNYLGLYQQLERSDAVIQQANQLGIKDYDVAPDMQRLSLIEVSVSVVGGCLRFNFIYNRHMKHQDAIRKWILKCQCSLRDAAETLMRSKRYTLTDFPLLPLTYKSLERFINQTLPEIGLSATQVEDSYPCSSMQRGILLSQNLNPMYYRTRFVWKVKSLYESKPVEPERLTRAWETVVQYHPIMRTVFVPGVTPQVAFQQVVLKDVVPDVYVVREDDAHYAAPCINKKGKPPHQLTMNPETGGDILCELQINHALIDGISISVLMRDLALAYDGKLPARYGPLYSDYIEYLGRAAADSGREYWKEYLHGVSPCKFPAFNDRRDEATNSLRSLSLDPSLDVLKLQQFNETNELTLSNIFQVAWGLVLQSYTGSDTVCFGYLASGRDVPLDRMEDAVGPFINMLVCRMDLVKNTSLMRMLEKNQQDYTQSLMYQHCSLADILRSASTTSTLSLFNTVMSLRRESSHSSLGLSSIRVDHVGGDDPTEFDITLHIAVKDSGVCVSFNYWTSLLSDTQAMKVANTFNQVLSEIIANPHAEADDLNIISQQDIAQVQMWNKEVPHETNSCIHDLIHQCCLVQQHDPAVCAWDGNISYGELAQLSSNLAVHLNTLGVGPGDFIPLCFEKSRWTTVAMLGVMKAGAVFVLLDPSHPLQRLQGMCDDVKATLIVASAQTHAVATTLVTRVVLIGTEESTAWQKNDGQWIPGLIDPTSPAYVAYTSGSTGRPKGAIIPHTALSTSAKSQSRAFFLNHESRVLQFASYAFDISIADNLTTLLAGGCVCVPSETDRRNNLVQAANDLQVNWANLTPSLIRVLHPNDLPTLKTLVLAGEPMQQRDITVWAPQLRVINAYGPVECSVISTVQPNISARLISDPTNIGHAIGATTWIVDKENHNRMVPVGAVGELVIQGPIVGCGYINNEKSNAAFIGSPKWLHHFRPNSTDRLYKTGDLVRYSLSDGSISYIGRKDTQVKLRGQRIELGEIEHHIRESFHNALDVVAEIVSLADRQMYPVLVAFIRYGSNLSTGAVGGKLFAIPTPEFQSEALRTESALQDVLPAHMIPSAFIPLSTVPLMSSGKVNRRYLVEQAAAISRKELQSHESPKKPSTDTEIRLQEIWAQILNIEANSIGVDDSFFRLGGDSISAMQMSARLKASGFSITVAEILKWKTISRLTQLMKSENKPVTPVRADEQIGTPFELSPIQQMFFEHASSGHNHFNQSFFLRVTKKVEMINLTQALEMITARHSMLRARFHQTDGRWTQVIQKDRAGSCLLLEHNLNTMEEAKEIIWRHQKSLNITTGPVFRVDLINIGRDSQYISLIAHHLVIDLVSWRIIFADLEELLIKGVSSSLQTMPFQSWCKIQADYSRSHLPPAKVLPFDIPPISPHYWGAEICQNTYADVLHCDFKLDKEVTDILFGVANDAFATKPVDIFQAALYLSFAETFSDRPLPTIFNEGHGREPWDPTIDLTRTVGWFTTIWPTCVSKDGQSQYTIQEVLRRVKDARLAVAGNGWSYFASRYLNADGKTVFGKHKPIEVLFNYFGLYQQLERPDALLKDIGWTNKGEVSRHMKRFSLIDVSVSVTDGCLRFEFAYNRHMRHQDSLCQWISTYRQSLEAAANTLPQIGQGYTLQDFPLLNLTYSSLDVFLGQLQKQEAPRFDLAVPNIEEAYPCSPMQQLMLRSQSKRATYYAPSLVYELKPRDSRPVDIYKVERAWQLLVDRHAALRTVFVYGAVQEGQFDQVVLKSAKARIRKVSCAQDEFHTTLSTQPPPDYGKGGLPHQLTVCCTVSGMVYIKLDMSHAIIDAASLSILFHEWCLAYENQLLDDIEPPRYSVYISSLLSRSAVENRYWREYLASIPPCLFPILSKSGHGPGKLHRVDIEIDLSRSMHNFCQENDTTVPSLIKAIWAVVLHSWVKGNTICFGYLVSGRHEPITGIENTVGAFVNLLACRIRIDEHSQFREILAAIHEDYHQSLPHHAGAIRAMVELGLSPPSEHIFNTLVNHRKHNNVQPLSIVFEAVTGQDAMEFDLVLQVDEYPKSMKVSLDYWDGRIPDVTAREIGTVFSATVAQFISDFDQGRA</sequence>
<dbReference type="InterPro" id="IPR023213">
    <property type="entry name" value="CAT-like_dom_sf"/>
</dbReference>
<dbReference type="PROSITE" id="PS00012">
    <property type="entry name" value="PHOSPHOPANTETHEINE"/>
    <property type="match status" value="4"/>
</dbReference>
<evidence type="ECO:0000256" key="6">
    <source>
        <dbReference type="ARBA" id="ARBA00029454"/>
    </source>
</evidence>
<feature type="domain" description="Carrier" evidence="7">
    <location>
        <begin position="4452"/>
        <end position="4528"/>
    </location>
</feature>
<dbReference type="SMART" id="SM00823">
    <property type="entry name" value="PKS_PP"/>
    <property type="match status" value="3"/>
</dbReference>
<dbReference type="GO" id="GO:0044550">
    <property type="term" value="P:secondary metabolite biosynthetic process"/>
    <property type="evidence" value="ECO:0007669"/>
    <property type="project" value="TreeGrafter"/>
</dbReference>
<dbReference type="Gene3D" id="3.40.50.12780">
    <property type="entry name" value="N-terminal domain of ligase-like"/>
    <property type="match status" value="4"/>
</dbReference>
<dbReference type="Pfam" id="PF00550">
    <property type="entry name" value="PP-binding"/>
    <property type="match status" value="4"/>
</dbReference>
<name>A0A5N6D4C0_ASPPA</name>
<dbReference type="EMBL" id="ML735095">
    <property type="protein sequence ID" value="KAB8199113.1"/>
    <property type="molecule type" value="Genomic_DNA"/>
</dbReference>
<dbReference type="NCBIfam" id="NF003417">
    <property type="entry name" value="PRK04813.1"/>
    <property type="match status" value="4"/>
</dbReference>
<evidence type="ECO:0000256" key="3">
    <source>
        <dbReference type="ARBA" id="ARBA00022553"/>
    </source>
</evidence>
<reference evidence="8 9" key="1">
    <citation type="submission" date="2019-04" db="EMBL/GenBank/DDBJ databases">
        <title>Fungal friends and foes A comparative genomics study of 23 Aspergillus species from section Flavi.</title>
        <authorList>
            <consortium name="DOE Joint Genome Institute"/>
            <person name="Kjaerbolling I."/>
            <person name="Vesth T.C."/>
            <person name="Frisvad J.C."/>
            <person name="Nybo J.L."/>
            <person name="Theobald S."/>
            <person name="Kildgaard S."/>
            <person name="Petersen T.I."/>
            <person name="Kuo A."/>
            <person name="Sato A."/>
            <person name="Lyhne E.K."/>
            <person name="Kogle M.E."/>
            <person name="Wiebenga A."/>
            <person name="Kun R.S."/>
            <person name="Lubbers R.J."/>
            <person name="Makela M.R."/>
            <person name="Barry K."/>
            <person name="Chovatia M."/>
            <person name="Clum A."/>
            <person name="Daum C."/>
            <person name="Haridas S."/>
            <person name="He G."/>
            <person name="LaButti K."/>
            <person name="Lipzen A."/>
            <person name="Mondo S."/>
            <person name="Pangilinan J."/>
            <person name="Riley R."/>
            <person name="Salamov A."/>
            <person name="Simmons B.A."/>
            <person name="Magnuson J.K."/>
            <person name="Henrissat B."/>
            <person name="Mortensen U.H."/>
            <person name="Larsen T.O."/>
            <person name="De vries R.P."/>
            <person name="Grigoriev I.V."/>
            <person name="Machida M."/>
            <person name="Baker S.E."/>
            <person name="Andersen M.R."/>
        </authorList>
    </citation>
    <scope>NUCLEOTIDE SEQUENCE [LARGE SCALE GENOMIC DNA]</scope>
    <source>
        <strain evidence="8 9">CBS 117618</strain>
    </source>
</reference>